<dbReference type="InterPro" id="IPR029045">
    <property type="entry name" value="ClpP/crotonase-like_dom_sf"/>
</dbReference>
<evidence type="ECO:0008006" key="3">
    <source>
        <dbReference type="Google" id="ProtNLM"/>
    </source>
</evidence>
<dbReference type="InterPro" id="IPR023562">
    <property type="entry name" value="ClpP/TepA"/>
</dbReference>
<dbReference type="Proteomes" id="UP001190700">
    <property type="component" value="Unassembled WGS sequence"/>
</dbReference>
<dbReference type="EMBL" id="LGRX02022861">
    <property type="protein sequence ID" value="KAK3255110.1"/>
    <property type="molecule type" value="Genomic_DNA"/>
</dbReference>
<proteinExistence type="predicted"/>
<comment type="caution">
    <text evidence="1">The sequence shown here is derived from an EMBL/GenBank/DDBJ whole genome shotgun (WGS) entry which is preliminary data.</text>
</comment>
<accession>A0AAE0KNU7</accession>
<name>A0AAE0KNU7_9CHLO</name>
<evidence type="ECO:0000313" key="2">
    <source>
        <dbReference type="Proteomes" id="UP001190700"/>
    </source>
</evidence>
<dbReference type="Pfam" id="PF00574">
    <property type="entry name" value="CLP_protease"/>
    <property type="match status" value="1"/>
</dbReference>
<organism evidence="1 2">
    <name type="scientific">Cymbomonas tetramitiformis</name>
    <dbReference type="NCBI Taxonomy" id="36881"/>
    <lineage>
        <taxon>Eukaryota</taxon>
        <taxon>Viridiplantae</taxon>
        <taxon>Chlorophyta</taxon>
        <taxon>Pyramimonadophyceae</taxon>
        <taxon>Pyramimonadales</taxon>
        <taxon>Pyramimonadaceae</taxon>
        <taxon>Cymbomonas</taxon>
    </lineage>
</organism>
<dbReference type="Gene3D" id="3.90.226.10">
    <property type="entry name" value="2-enoyl-CoA Hydratase, Chain A, domain 1"/>
    <property type="match status" value="1"/>
</dbReference>
<reference evidence="1 2" key="1">
    <citation type="journal article" date="2015" name="Genome Biol. Evol.">
        <title>Comparative Genomics of a Bacterivorous Green Alga Reveals Evolutionary Causalities and Consequences of Phago-Mixotrophic Mode of Nutrition.</title>
        <authorList>
            <person name="Burns J.A."/>
            <person name="Paasch A."/>
            <person name="Narechania A."/>
            <person name="Kim E."/>
        </authorList>
    </citation>
    <scope>NUCLEOTIDE SEQUENCE [LARGE SCALE GENOMIC DNA]</scope>
    <source>
        <strain evidence="1 2">PLY_AMNH</strain>
    </source>
</reference>
<dbReference type="SUPFAM" id="SSF52096">
    <property type="entry name" value="ClpP/crotonase"/>
    <property type="match status" value="1"/>
</dbReference>
<protein>
    <recommendedName>
        <fullName evidence="3">ATP-dependent Clp protease proteolytic subunit</fullName>
    </recommendedName>
</protein>
<evidence type="ECO:0000313" key="1">
    <source>
        <dbReference type="EMBL" id="KAK3255110.1"/>
    </source>
</evidence>
<sequence length="217" mass="23981">MSFSKPPVRSKSVRHNTISDVSRYVKIDITGDITDETAKNVCHALEVAKAVKQPIVVVRIHSTGGSVPAGKLIQNHLAEYKKMHNGNTVVTYVSVQAFSMAAIIFLCGDRRVMASSAKLMLHRVSVQEASGGSKDVHMIQSINDYRVDLNTELFKFIVETSKSALTLETLEERTPGIDWYINSAEAIKYNLATEVSDTQPRLLATVACDVRTYNNSH</sequence>
<gene>
    <name evidence="1" type="ORF">CYMTET_35737</name>
</gene>
<keyword evidence="2" id="KW-1185">Reference proteome</keyword>
<dbReference type="AlphaFoldDB" id="A0AAE0KNU7"/>